<dbReference type="PANTHER" id="PTHR45527">
    <property type="entry name" value="NONRIBOSOMAL PEPTIDE SYNTHETASE"/>
    <property type="match status" value="1"/>
</dbReference>
<sequence>MQEGILYHHLSAERGDPYLLQSLFSFDSQEHVDDFARALQFVIQRHDVLRTALVWEGLDEPMQVVWRQAPLMRESFDADPHASDMAAQLHQRFDARHHRLDIRQAPMMRLVCAWDEPNQRWLALLQFHHLVMDHTAMDVVRYEMQASLLGQEAQLGAAVPYRNYVAQA</sequence>
<name>A0A3M3XM87_PSEAP</name>
<dbReference type="Pfam" id="PF00668">
    <property type="entry name" value="Condensation"/>
    <property type="match status" value="1"/>
</dbReference>
<dbReference type="GO" id="GO:0044550">
    <property type="term" value="P:secondary metabolite biosynthetic process"/>
    <property type="evidence" value="ECO:0007669"/>
    <property type="project" value="TreeGrafter"/>
</dbReference>
<protein>
    <submittedName>
        <fullName evidence="2">Syringopeptin synthetase B</fullName>
    </submittedName>
</protein>
<evidence type="ECO:0000259" key="1">
    <source>
        <dbReference type="Pfam" id="PF00668"/>
    </source>
</evidence>
<organism evidence="2 3">
    <name type="scientific">Pseudomonas syringae pv. aptata</name>
    <dbReference type="NCBI Taxonomy" id="83167"/>
    <lineage>
        <taxon>Bacteria</taxon>
        <taxon>Pseudomonadati</taxon>
        <taxon>Pseudomonadota</taxon>
        <taxon>Gammaproteobacteria</taxon>
        <taxon>Pseudomonadales</taxon>
        <taxon>Pseudomonadaceae</taxon>
        <taxon>Pseudomonas</taxon>
        <taxon>Pseudomonas syringae</taxon>
    </lineage>
</organism>
<evidence type="ECO:0000313" key="2">
    <source>
        <dbReference type="EMBL" id="RMO70353.1"/>
    </source>
</evidence>
<dbReference type="GO" id="GO:0003824">
    <property type="term" value="F:catalytic activity"/>
    <property type="evidence" value="ECO:0007669"/>
    <property type="project" value="InterPro"/>
</dbReference>
<dbReference type="Proteomes" id="UP000274541">
    <property type="component" value="Unassembled WGS sequence"/>
</dbReference>
<evidence type="ECO:0000313" key="3">
    <source>
        <dbReference type="Proteomes" id="UP000274541"/>
    </source>
</evidence>
<dbReference type="Gene3D" id="3.30.559.10">
    <property type="entry name" value="Chloramphenicol acetyltransferase-like domain"/>
    <property type="match status" value="1"/>
</dbReference>
<accession>A0A3M3XM87</accession>
<gene>
    <name evidence="2" type="ORF">ALQ37_102735</name>
</gene>
<dbReference type="PANTHER" id="PTHR45527:SF1">
    <property type="entry name" value="FATTY ACID SYNTHASE"/>
    <property type="match status" value="1"/>
</dbReference>
<dbReference type="AlphaFoldDB" id="A0A3M3XM87"/>
<feature type="domain" description="Condensation" evidence="1">
    <location>
        <begin position="1"/>
        <end position="166"/>
    </location>
</feature>
<dbReference type="GO" id="GO:0005737">
    <property type="term" value="C:cytoplasm"/>
    <property type="evidence" value="ECO:0007669"/>
    <property type="project" value="TreeGrafter"/>
</dbReference>
<proteinExistence type="predicted"/>
<reference evidence="2 3" key="1">
    <citation type="submission" date="2018-08" db="EMBL/GenBank/DDBJ databases">
        <title>Recombination of ecologically and evolutionarily significant loci maintains genetic cohesion in the Pseudomonas syringae species complex.</title>
        <authorList>
            <person name="Dillon M."/>
            <person name="Thakur S."/>
            <person name="Almeida R.N.D."/>
            <person name="Weir B.S."/>
            <person name="Guttman D.S."/>
        </authorList>
    </citation>
    <scope>NUCLEOTIDE SEQUENCE [LARGE SCALE GENOMIC DNA]</scope>
    <source>
        <strain evidence="2 3">ICMP 4388</strain>
    </source>
</reference>
<comment type="caution">
    <text evidence="2">The sequence shown here is derived from an EMBL/GenBank/DDBJ whole genome shotgun (WGS) entry which is preliminary data.</text>
</comment>
<dbReference type="InterPro" id="IPR001242">
    <property type="entry name" value="Condensation_dom"/>
</dbReference>
<dbReference type="EMBL" id="RBPX01000072">
    <property type="protein sequence ID" value="RMO70353.1"/>
    <property type="molecule type" value="Genomic_DNA"/>
</dbReference>
<dbReference type="SUPFAM" id="SSF52777">
    <property type="entry name" value="CoA-dependent acyltransferases"/>
    <property type="match status" value="1"/>
</dbReference>
<dbReference type="InterPro" id="IPR023213">
    <property type="entry name" value="CAT-like_dom_sf"/>
</dbReference>
<feature type="non-terminal residue" evidence="2">
    <location>
        <position position="168"/>
    </location>
</feature>
<dbReference type="GO" id="GO:0043041">
    <property type="term" value="P:amino acid activation for nonribosomal peptide biosynthetic process"/>
    <property type="evidence" value="ECO:0007669"/>
    <property type="project" value="TreeGrafter"/>
</dbReference>
<dbReference type="GO" id="GO:0031177">
    <property type="term" value="F:phosphopantetheine binding"/>
    <property type="evidence" value="ECO:0007669"/>
    <property type="project" value="TreeGrafter"/>
</dbReference>